<reference evidence="2 3" key="1">
    <citation type="submission" date="2021-06" db="EMBL/GenBank/DDBJ databases">
        <title>Caerostris darwini draft genome.</title>
        <authorList>
            <person name="Kono N."/>
            <person name="Arakawa K."/>
        </authorList>
    </citation>
    <scope>NUCLEOTIDE SEQUENCE [LARGE SCALE GENOMIC DNA]</scope>
</reference>
<proteinExistence type="predicted"/>
<name>A0AAV4NXI6_9ARAC</name>
<feature type="region of interest" description="Disordered" evidence="1">
    <location>
        <begin position="99"/>
        <end position="120"/>
    </location>
</feature>
<dbReference type="EMBL" id="BPLQ01002182">
    <property type="protein sequence ID" value="GIX89458.1"/>
    <property type="molecule type" value="Genomic_DNA"/>
</dbReference>
<evidence type="ECO:0000256" key="1">
    <source>
        <dbReference type="SAM" id="MobiDB-lite"/>
    </source>
</evidence>
<protein>
    <recommendedName>
        <fullName evidence="4">LAGLIDADG homing endonuclease</fullName>
    </recommendedName>
</protein>
<dbReference type="Proteomes" id="UP001054837">
    <property type="component" value="Unassembled WGS sequence"/>
</dbReference>
<accession>A0AAV4NXI6</accession>
<evidence type="ECO:0000313" key="3">
    <source>
        <dbReference type="Proteomes" id="UP001054837"/>
    </source>
</evidence>
<organism evidence="2 3">
    <name type="scientific">Caerostris darwini</name>
    <dbReference type="NCBI Taxonomy" id="1538125"/>
    <lineage>
        <taxon>Eukaryota</taxon>
        <taxon>Metazoa</taxon>
        <taxon>Ecdysozoa</taxon>
        <taxon>Arthropoda</taxon>
        <taxon>Chelicerata</taxon>
        <taxon>Arachnida</taxon>
        <taxon>Araneae</taxon>
        <taxon>Araneomorphae</taxon>
        <taxon>Entelegynae</taxon>
        <taxon>Araneoidea</taxon>
        <taxon>Araneidae</taxon>
        <taxon>Caerostris</taxon>
    </lineage>
</organism>
<evidence type="ECO:0008006" key="4">
    <source>
        <dbReference type="Google" id="ProtNLM"/>
    </source>
</evidence>
<sequence length="185" mass="20900">MYIIKNVSVDSKDNKWLCFAKVIPGWCVFKNFSLNQSSTEKTVQVFRNLDKQEFYCQVSHTIYLKLGFTSFDPQKDLQVRAGGLSVDVRPSSILEERAAVPGHSGGGARRPKRRGPRTTHSISRIQLSLLNSGLLPMHEDAKLMPLIPKGPIESSDFLKHVALLRKYEVLAKDRISGKCSPYFYD</sequence>
<keyword evidence="3" id="KW-1185">Reference proteome</keyword>
<comment type="caution">
    <text evidence="2">The sequence shown here is derived from an EMBL/GenBank/DDBJ whole genome shotgun (WGS) entry which is preliminary data.</text>
</comment>
<evidence type="ECO:0000313" key="2">
    <source>
        <dbReference type="EMBL" id="GIX89458.1"/>
    </source>
</evidence>
<dbReference type="AlphaFoldDB" id="A0AAV4NXI6"/>
<gene>
    <name evidence="2" type="ORF">CDAR_176231</name>
</gene>